<accession>Q0W0G1</accession>
<organism evidence="1 2">
    <name type="scientific">Methanocella arvoryzae (strain DSM 22066 / NBRC 105507 / MRE50)</name>
    <dbReference type="NCBI Taxonomy" id="351160"/>
    <lineage>
        <taxon>Archaea</taxon>
        <taxon>Methanobacteriati</taxon>
        <taxon>Methanobacteriota</taxon>
        <taxon>Stenosarchaea group</taxon>
        <taxon>Methanomicrobia</taxon>
        <taxon>Methanocellales</taxon>
        <taxon>Methanocellaceae</taxon>
        <taxon>Methanocella</taxon>
    </lineage>
</organism>
<dbReference type="KEGG" id="rci:NRC26"/>
<reference evidence="1 2" key="1">
    <citation type="journal article" date="2006" name="Science">
        <title>Genome of rice cluster I archaea -- the key methane producers in the rice rhizosphere.</title>
        <authorList>
            <person name="Erkel C."/>
            <person name="Kube M."/>
            <person name="Reinhardt R."/>
            <person name="Liesack W."/>
        </authorList>
    </citation>
    <scope>NUCLEOTIDE SEQUENCE [LARGE SCALE GENOMIC DNA]</scope>
    <source>
        <strain evidence="2">DSM 22066 / NBRC 105507 / MRE50</strain>
    </source>
</reference>
<evidence type="ECO:0000313" key="2">
    <source>
        <dbReference type="Proteomes" id="UP000000663"/>
    </source>
</evidence>
<sequence length="99" mass="10853">MKAFIGQLLSRPAPKELVETRAASGYVEKDDMVSTVKWGISCMSCPLTDYTRKGQCLSGFTYEMVRYESLRCNHLVSIGGRLASKEGHGVFVMCRGPGG</sequence>
<evidence type="ECO:0000313" key="1">
    <source>
        <dbReference type="EMBL" id="CAJ38132.1"/>
    </source>
</evidence>
<protein>
    <submittedName>
        <fullName evidence="1">Uncharacterized protein</fullName>
    </submittedName>
</protein>
<gene>
    <name evidence="1" type="ORF">NRC26</name>
</gene>
<dbReference type="EMBL" id="AM114193">
    <property type="protein sequence ID" value="CAJ38132.1"/>
    <property type="molecule type" value="Genomic_DNA"/>
</dbReference>
<dbReference type="AlphaFoldDB" id="Q0W0G1"/>
<proteinExistence type="predicted"/>
<name>Q0W0G1_METAR</name>
<keyword evidence="2" id="KW-1185">Reference proteome</keyword>
<dbReference type="Proteomes" id="UP000000663">
    <property type="component" value="Chromosome"/>
</dbReference>